<dbReference type="InterPro" id="IPR050524">
    <property type="entry name" value="APC_YAT"/>
</dbReference>
<accession>A0A0B2X0G6</accession>
<feature type="transmembrane region" description="Helical" evidence="7">
    <location>
        <begin position="377"/>
        <end position="399"/>
    </location>
</feature>
<feature type="transmembrane region" description="Helical" evidence="7">
    <location>
        <begin position="124"/>
        <end position="146"/>
    </location>
</feature>
<evidence type="ECO:0000256" key="7">
    <source>
        <dbReference type="SAM" id="Phobius"/>
    </source>
</evidence>
<sequence>MATSDEEKGSKIGVPGSPEVGDLAGDYVGDNADGLHRRLNNRQIQLVAIGGSIGTALFVSIGSGLAKGGPGSLFIAFTLYPLVLACVNNSVAEMTVLMPVSGGFIRLAGHWVDDALGFMTGWNFFIYEALLIPFEITALNLVLSFWNEQVTKPGPTAGICLAVIICYASLNILAVRAYGEAEFWLSGGKVILLFMLFMFTFVTMLGGNPSHDRYGFRNWKDPGAFAEYHTTGALGRFEGFLGALWSAAFAVVGPEYVSMVAAEAKRPRIYIRTAFKTIYWRFGLFFLGSALCVGIVVPWTDPTLQAVMRGEADGTSAAASPYVIAMKNMGIEVLPHIVNALMFTSIFSAGNTYTYCATRSLYGLALEGRAPAFLRKCWSNGVPIYCFCVVMCFPFLSFLQVGNGSRKVVGWLVDLITAGGIIDYLTMSVTFLFYYRACKVQGIDRRTMPYYGRFQPYCAYIALIVQTLVVIFYGYTAFAPWSVESFFRNYTMQILAPILFFGWKIIKRTRFVKPHEADLLWERPTIDRYEASFLHEPVGFWTEMGRLVGINRKRKPHQGDE</sequence>
<dbReference type="GO" id="GO:0016020">
    <property type="term" value="C:membrane"/>
    <property type="evidence" value="ECO:0007669"/>
    <property type="project" value="UniProtKB-SubCell"/>
</dbReference>
<evidence type="ECO:0000256" key="3">
    <source>
        <dbReference type="ARBA" id="ARBA00022692"/>
    </source>
</evidence>
<evidence type="ECO:0000256" key="6">
    <source>
        <dbReference type="ARBA" id="ARBA00023136"/>
    </source>
</evidence>
<keyword evidence="3 7" id="KW-0812">Transmembrane</keyword>
<evidence type="ECO:0000256" key="5">
    <source>
        <dbReference type="ARBA" id="ARBA00022989"/>
    </source>
</evidence>
<dbReference type="OrthoDB" id="10062876at2759"/>
<feature type="transmembrane region" description="Helical" evidence="7">
    <location>
        <begin position="278"/>
        <end position="299"/>
    </location>
</feature>
<dbReference type="PANTHER" id="PTHR43341">
    <property type="entry name" value="AMINO ACID PERMEASE"/>
    <property type="match status" value="1"/>
</dbReference>
<dbReference type="InterPro" id="IPR004841">
    <property type="entry name" value="AA-permease/SLC12A_dom"/>
</dbReference>
<evidence type="ECO:0000313" key="9">
    <source>
        <dbReference type="EMBL" id="KHN99334.1"/>
    </source>
</evidence>
<dbReference type="FunFam" id="1.20.1740.10:FF:000006">
    <property type="entry name" value="General amino acid permease"/>
    <property type="match status" value="1"/>
</dbReference>
<keyword evidence="2" id="KW-0813">Transport</keyword>
<dbReference type="GeneID" id="63737487"/>
<comment type="caution">
    <text evidence="9">The sequence shown here is derived from an EMBL/GenBank/DDBJ whole genome shotgun (WGS) entry which is preliminary data.</text>
</comment>
<evidence type="ECO:0000259" key="8">
    <source>
        <dbReference type="Pfam" id="PF00324"/>
    </source>
</evidence>
<feature type="transmembrane region" description="Helical" evidence="7">
    <location>
        <begin position="71"/>
        <end position="87"/>
    </location>
</feature>
<dbReference type="AlphaFoldDB" id="A0A0B2X0G6"/>
<keyword evidence="10" id="KW-1185">Reference proteome</keyword>
<evidence type="ECO:0000256" key="2">
    <source>
        <dbReference type="ARBA" id="ARBA00022448"/>
    </source>
</evidence>
<feature type="transmembrane region" description="Helical" evidence="7">
    <location>
        <begin position="158"/>
        <end position="178"/>
    </location>
</feature>
<evidence type="ECO:0000256" key="1">
    <source>
        <dbReference type="ARBA" id="ARBA00004141"/>
    </source>
</evidence>
<feature type="transmembrane region" description="Helical" evidence="7">
    <location>
        <begin position="490"/>
        <end position="506"/>
    </location>
</feature>
<organism evidence="9 10">
    <name type="scientific">Metarhizium album (strain ARSEF 1941)</name>
    <dbReference type="NCBI Taxonomy" id="1081103"/>
    <lineage>
        <taxon>Eukaryota</taxon>
        <taxon>Fungi</taxon>
        <taxon>Dikarya</taxon>
        <taxon>Ascomycota</taxon>
        <taxon>Pezizomycotina</taxon>
        <taxon>Sordariomycetes</taxon>
        <taxon>Hypocreomycetidae</taxon>
        <taxon>Hypocreales</taxon>
        <taxon>Clavicipitaceae</taxon>
        <taxon>Metarhizium</taxon>
    </lineage>
</organism>
<dbReference type="HOGENOM" id="CLU_007946_12_1_1"/>
<feature type="transmembrane region" description="Helical" evidence="7">
    <location>
        <begin position="336"/>
        <end position="356"/>
    </location>
</feature>
<feature type="domain" description="Amino acid permease/ SLC12A" evidence="8">
    <location>
        <begin position="44"/>
        <end position="513"/>
    </location>
</feature>
<gene>
    <name evidence="9" type="ORF">MAM_03032</name>
</gene>
<reference evidence="9 10" key="1">
    <citation type="journal article" date="2014" name="Proc. Natl. Acad. Sci. U.S.A.">
        <title>Trajectory and genomic determinants of fungal-pathogen speciation and host adaptation.</title>
        <authorList>
            <person name="Hu X."/>
            <person name="Xiao G."/>
            <person name="Zheng P."/>
            <person name="Shang Y."/>
            <person name="Su Y."/>
            <person name="Zhang X."/>
            <person name="Liu X."/>
            <person name="Zhan S."/>
            <person name="St Leger R.J."/>
            <person name="Wang C."/>
        </authorList>
    </citation>
    <scope>NUCLEOTIDE SEQUENCE [LARGE SCALE GENOMIC DNA]</scope>
    <source>
        <strain evidence="9 10">ARSEF 1941</strain>
    </source>
</reference>
<dbReference type="RefSeq" id="XP_040680400.1">
    <property type="nucleotide sequence ID" value="XM_040821831.1"/>
</dbReference>
<dbReference type="STRING" id="1081103.A0A0B2X0G6"/>
<dbReference type="Proteomes" id="UP000030816">
    <property type="component" value="Unassembled WGS sequence"/>
</dbReference>
<feature type="transmembrane region" description="Helical" evidence="7">
    <location>
        <begin position="190"/>
        <end position="207"/>
    </location>
</feature>
<dbReference type="GO" id="GO:0015171">
    <property type="term" value="F:amino acid transmembrane transporter activity"/>
    <property type="evidence" value="ECO:0007669"/>
    <property type="project" value="TreeGrafter"/>
</dbReference>
<protein>
    <submittedName>
        <fullName evidence="9">Amino acid/polyamine transporter I</fullName>
    </submittedName>
</protein>
<proteinExistence type="predicted"/>
<dbReference type="Pfam" id="PF00324">
    <property type="entry name" value="AA_permease"/>
    <property type="match status" value="1"/>
</dbReference>
<dbReference type="Gene3D" id="1.20.1740.10">
    <property type="entry name" value="Amino acid/polyamine transporter I"/>
    <property type="match status" value="1"/>
</dbReference>
<comment type="subcellular location">
    <subcellularLocation>
        <location evidence="1">Membrane</location>
        <topology evidence="1">Multi-pass membrane protein</topology>
    </subcellularLocation>
</comment>
<name>A0A0B2X0G6_METAS</name>
<keyword evidence="5 7" id="KW-1133">Transmembrane helix</keyword>
<feature type="transmembrane region" description="Helical" evidence="7">
    <location>
        <begin position="411"/>
        <end position="436"/>
    </location>
</feature>
<feature type="transmembrane region" description="Helical" evidence="7">
    <location>
        <begin position="46"/>
        <end position="65"/>
    </location>
</feature>
<dbReference type="PIRSF" id="PIRSF006060">
    <property type="entry name" value="AA_transporter"/>
    <property type="match status" value="1"/>
</dbReference>
<evidence type="ECO:0000313" key="10">
    <source>
        <dbReference type="Proteomes" id="UP000030816"/>
    </source>
</evidence>
<evidence type="ECO:0000256" key="4">
    <source>
        <dbReference type="ARBA" id="ARBA00022970"/>
    </source>
</evidence>
<keyword evidence="4" id="KW-0029">Amino-acid transport</keyword>
<keyword evidence="6 7" id="KW-0472">Membrane</keyword>
<dbReference type="EMBL" id="AZHE01000005">
    <property type="protein sequence ID" value="KHN99334.1"/>
    <property type="molecule type" value="Genomic_DNA"/>
</dbReference>
<feature type="transmembrane region" description="Helical" evidence="7">
    <location>
        <begin position="457"/>
        <end position="478"/>
    </location>
</feature>
<dbReference type="PANTHER" id="PTHR43341:SF6">
    <property type="entry name" value="AMINO ACID TRANSPORTER (EUROFUNG)"/>
    <property type="match status" value="1"/>
</dbReference>